<evidence type="ECO:0000256" key="4">
    <source>
        <dbReference type="ARBA" id="ARBA00022968"/>
    </source>
</evidence>
<evidence type="ECO:0000256" key="3">
    <source>
        <dbReference type="ARBA" id="ARBA00022692"/>
    </source>
</evidence>
<keyword evidence="5" id="KW-1133">Transmembrane helix</keyword>
<feature type="region of interest" description="Disordered" evidence="7">
    <location>
        <begin position="57"/>
        <end position="136"/>
    </location>
</feature>
<name>A0A9W8YFM7_9PLEO</name>
<evidence type="ECO:0000256" key="2">
    <source>
        <dbReference type="ARBA" id="ARBA00006462"/>
    </source>
</evidence>
<feature type="compositionally biased region" description="Basic and acidic residues" evidence="7">
    <location>
        <begin position="109"/>
        <end position="130"/>
    </location>
</feature>
<comment type="similarity">
    <text evidence="2">Belongs to the glycosyltransferase 31 family. Beta3-Gal-T subfamily.</text>
</comment>
<gene>
    <name evidence="8" type="ORF">N0V83_001663</name>
</gene>
<dbReference type="Proteomes" id="UP001140560">
    <property type="component" value="Unassembled WGS sequence"/>
</dbReference>
<organism evidence="8 9">
    <name type="scientific">Neocucurbitaria cava</name>
    <dbReference type="NCBI Taxonomy" id="798079"/>
    <lineage>
        <taxon>Eukaryota</taxon>
        <taxon>Fungi</taxon>
        <taxon>Dikarya</taxon>
        <taxon>Ascomycota</taxon>
        <taxon>Pezizomycotina</taxon>
        <taxon>Dothideomycetes</taxon>
        <taxon>Pleosporomycetidae</taxon>
        <taxon>Pleosporales</taxon>
        <taxon>Pleosporineae</taxon>
        <taxon>Cucurbitariaceae</taxon>
        <taxon>Neocucurbitaria</taxon>
    </lineage>
</organism>
<reference evidence="8" key="1">
    <citation type="submission" date="2022-10" db="EMBL/GenBank/DDBJ databases">
        <title>Tapping the CABI collections for fungal endophytes: first genome assemblies for Collariella, Neodidymelliopsis, Ascochyta clinopodiicola, Didymella pomorum, Didymosphaeria variabile, Neocosmospora piperis and Neocucurbitaria cava.</title>
        <authorList>
            <person name="Hill R."/>
        </authorList>
    </citation>
    <scope>NUCLEOTIDE SEQUENCE</scope>
    <source>
        <strain evidence="8">IMI 356814</strain>
    </source>
</reference>
<evidence type="ECO:0000256" key="7">
    <source>
        <dbReference type="SAM" id="MobiDB-lite"/>
    </source>
</evidence>
<comment type="subcellular location">
    <subcellularLocation>
        <location evidence="1">Membrane</location>
        <topology evidence="1">Single-pass type II membrane protein</topology>
    </subcellularLocation>
</comment>
<dbReference type="InterPro" id="IPR026050">
    <property type="entry name" value="C1GALT1/C1GALT1_chp1"/>
</dbReference>
<dbReference type="PANTHER" id="PTHR23033:SF47">
    <property type="entry name" value="APPLE DOMAIN-CONTAINING PROTEIN-RELATED"/>
    <property type="match status" value="1"/>
</dbReference>
<evidence type="ECO:0000256" key="6">
    <source>
        <dbReference type="ARBA" id="ARBA00023136"/>
    </source>
</evidence>
<dbReference type="AlphaFoldDB" id="A0A9W8YFM7"/>
<dbReference type="PANTHER" id="PTHR23033">
    <property type="entry name" value="BETA1,3-GALACTOSYLTRANSFERASE"/>
    <property type="match status" value="1"/>
</dbReference>
<feature type="compositionally biased region" description="Basic and acidic residues" evidence="7">
    <location>
        <begin position="545"/>
        <end position="555"/>
    </location>
</feature>
<feature type="compositionally biased region" description="Basic and acidic residues" evidence="7">
    <location>
        <begin position="485"/>
        <end position="521"/>
    </location>
</feature>
<comment type="caution">
    <text evidence="8">The sequence shown here is derived from an EMBL/GenBank/DDBJ whole genome shotgun (WGS) entry which is preliminary data.</text>
</comment>
<dbReference type="OrthoDB" id="414175at2759"/>
<protein>
    <recommendedName>
        <fullName evidence="10">Glycosyltransferase family 31 protein</fullName>
    </recommendedName>
</protein>
<keyword evidence="6" id="KW-0472">Membrane</keyword>
<evidence type="ECO:0000313" key="8">
    <source>
        <dbReference type="EMBL" id="KAJ4376380.1"/>
    </source>
</evidence>
<keyword evidence="3" id="KW-0812">Transmembrane</keyword>
<evidence type="ECO:0008006" key="10">
    <source>
        <dbReference type="Google" id="ProtNLM"/>
    </source>
</evidence>
<feature type="compositionally biased region" description="Basic and acidic residues" evidence="7">
    <location>
        <begin position="70"/>
        <end position="88"/>
    </location>
</feature>
<feature type="region of interest" description="Disordered" evidence="7">
    <location>
        <begin position="479"/>
        <end position="555"/>
    </location>
</feature>
<dbReference type="EMBL" id="JAPEUY010000002">
    <property type="protein sequence ID" value="KAJ4376380.1"/>
    <property type="molecule type" value="Genomic_DNA"/>
</dbReference>
<evidence type="ECO:0000313" key="9">
    <source>
        <dbReference type="Proteomes" id="UP001140560"/>
    </source>
</evidence>
<evidence type="ECO:0000256" key="1">
    <source>
        <dbReference type="ARBA" id="ARBA00004606"/>
    </source>
</evidence>
<evidence type="ECO:0000256" key="5">
    <source>
        <dbReference type="ARBA" id="ARBA00022989"/>
    </source>
</evidence>
<keyword evidence="4" id="KW-0735">Signal-anchor</keyword>
<proteinExistence type="inferred from homology"/>
<sequence>MPLLTPSRIAILVLSFSLITFFWTFGLPSQLGQPSLPIIDHYSHTNVHTDPIIPAPTIESTRATAPKPTVHGDRPAEEDDHRWDDATRKAALTDGKTTAPPPLETGAAAHDEDGGRWEDKEKAKEGKKSSDVIGASTKPVPTTLAIEIIPAPSGVNVTNGTAAATTAASESAPSHSVEKFCKDVRGAPHVMVVLRTSKAEIDKLSTHLLGLLSCVPNFAIFSDHAGEIEGHTVHNALESIGSDAKRTHDEFREYQIIHADAEHKPDPKRTKDLDKWKFLPMVYKAYHLNTSAKFYVFIEADTSLSWTNLLQWVNRLDYRIPYYSGAPTFMNSVQFAQRGSGILLSQGALRRYSKSYDELYTSKWEERVGKECCGDMLLATALNDAHVEFYSSWPLLQGEQPSTLDYTRKHWCVPAVSWHHVSGESLTGMWDQERKWTHTHGWEKPYLFRDAFHEFVEPHMEAQKTEWDNLSQDTKIVAPQGRQQQMKEEEERSKKHQQEGEEKKEKEKQEDEQKKKKEQESKQFQAADSEEHDEELSSSVQRLKKRDDDKENAIDWDKLAEKFKDAGDSSERCQKACEQVDDCLQWRYSRKGDGECHLGKVLRLGSKSEGDDNWTSGWLVDRIKDVAKEWECKEVAWRFYQ</sequence>
<accession>A0A9W8YFM7</accession>
<keyword evidence="9" id="KW-1185">Reference proteome</keyword>
<dbReference type="GO" id="GO:0016020">
    <property type="term" value="C:membrane"/>
    <property type="evidence" value="ECO:0007669"/>
    <property type="project" value="UniProtKB-SubCell"/>
</dbReference>
<dbReference type="Gene3D" id="3.90.550.50">
    <property type="match status" value="1"/>
</dbReference>